<dbReference type="InterPro" id="IPR036116">
    <property type="entry name" value="FN3_sf"/>
</dbReference>
<dbReference type="PANTHER" id="PTHR46957">
    <property type="entry name" value="CYTOKINE RECEPTOR"/>
    <property type="match status" value="1"/>
</dbReference>
<feature type="domain" description="Fibronectin type-III" evidence="6">
    <location>
        <begin position="1696"/>
        <end position="1798"/>
    </location>
</feature>
<organism evidence="7 8">
    <name type="scientific">Austrofundulus limnaeus</name>
    <name type="common">Annual killifish</name>
    <dbReference type="NCBI Taxonomy" id="52670"/>
    <lineage>
        <taxon>Eukaryota</taxon>
        <taxon>Metazoa</taxon>
        <taxon>Chordata</taxon>
        <taxon>Craniata</taxon>
        <taxon>Vertebrata</taxon>
        <taxon>Euteleostomi</taxon>
        <taxon>Actinopterygii</taxon>
        <taxon>Neopterygii</taxon>
        <taxon>Teleostei</taxon>
        <taxon>Neoteleostei</taxon>
        <taxon>Acanthomorphata</taxon>
        <taxon>Ovalentaria</taxon>
        <taxon>Atherinomorphae</taxon>
        <taxon>Cyprinodontiformes</taxon>
        <taxon>Rivulidae</taxon>
        <taxon>Austrofundulus</taxon>
    </lineage>
</organism>
<evidence type="ECO:0000259" key="6">
    <source>
        <dbReference type="PROSITE" id="PS50853"/>
    </source>
</evidence>
<feature type="domain" description="Fibronectin type-III" evidence="6">
    <location>
        <begin position="653"/>
        <end position="755"/>
    </location>
</feature>
<dbReference type="SMART" id="SM00034">
    <property type="entry name" value="CLECT"/>
    <property type="match status" value="1"/>
</dbReference>
<name>A0A2I4ATY2_AUSLI</name>
<dbReference type="Gene3D" id="3.90.190.10">
    <property type="entry name" value="Protein tyrosine phosphatase superfamily"/>
    <property type="match status" value="1"/>
</dbReference>
<feature type="signal peptide" evidence="4">
    <location>
        <begin position="1"/>
        <end position="19"/>
    </location>
</feature>
<protein>
    <submittedName>
        <fullName evidence="8">Phosphatidylinositol phosphatase PTPRQ</fullName>
    </submittedName>
</protein>
<keyword evidence="1" id="KW-0378">Hydrolase</keyword>
<feature type="domain" description="Fibronectin type-III" evidence="6">
    <location>
        <begin position="1530"/>
        <end position="1626"/>
    </location>
</feature>
<keyword evidence="7" id="KW-1185">Reference proteome</keyword>
<evidence type="ECO:0000256" key="3">
    <source>
        <dbReference type="SAM" id="Phobius"/>
    </source>
</evidence>
<dbReference type="InterPro" id="IPR013783">
    <property type="entry name" value="Ig-like_fold"/>
</dbReference>
<feature type="domain" description="Fibronectin type-III" evidence="6">
    <location>
        <begin position="2087"/>
        <end position="2174"/>
    </location>
</feature>
<evidence type="ECO:0000256" key="2">
    <source>
        <dbReference type="SAM" id="MobiDB-lite"/>
    </source>
</evidence>
<keyword evidence="3" id="KW-0812">Transmembrane</keyword>
<feature type="domain" description="Fibronectin type-III" evidence="6">
    <location>
        <begin position="2484"/>
        <end position="2577"/>
    </location>
</feature>
<feature type="compositionally biased region" description="Low complexity" evidence="2">
    <location>
        <begin position="1677"/>
        <end position="1695"/>
    </location>
</feature>
<dbReference type="GO" id="GO:0016020">
    <property type="term" value="C:membrane"/>
    <property type="evidence" value="ECO:0007669"/>
    <property type="project" value="UniProtKB-SubCell"/>
</dbReference>
<gene>
    <name evidence="8" type="primary">ptprq</name>
</gene>
<feature type="chain" id="PRO_5014135414" evidence="4">
    <location>
        <begin position="20"/>
        <end position="3325"/>
    </location>
</feature>
<sequence length="3325" mass="362981">MPGTEQLLLLCSLCQVALLTCELRLQPVEVEVVFAPFPSKQDPDGYTVTCRSAGNPLMKTKRIDRSACSPDCRILFHLTEDRRGHHVILRASKNESMLEEKTFHFTPVSRSSFHAVSTTTTAQLTWNLHQLQSVSTLTLYDTHSQSVAHVFHLSSSETKSRYTMKGLQPGTNFKVDVKVASFFTNPELSLKQKLHIFLETAQCPHGWLASGRSCYSVRRSGLSWSHAQHSCTGLMTGGHLADLKTAEDLLFVSSHLLTEDNLLLLWTGLNDQQDEGHALWSDGSPYNQTNALMTLLPENHTDCFAFQRKAMRPGYFLTPFFCDIPLPFICQYTIPSAAASFSFDLVQVTDQQVELRWGDFSPFLNLSSFEILLQYQERENGKLGGSVTDGCRESEDKKRTKTIFRRTTRVPISLSSRGVTVAGLSPGSIYTFTLQASRPAGPSWSLGQTQTAYMRPFPPQNITVGTVRASHISVHWKLPDAQCVNEWTFAVLCKDVSSRQESVVTDISRVSDRKQLYSAVIGGLESHRKYRVEVFTVTRFGVWSCRQEPLTVQTAVKPPSDLLVLSTKGNLTVCWISPPDDHPDGYYITSQSLGNPTVSSQWMNASSSGELWTNTSICVNMGPFIPGHTYDVAVVALRGNDRSEESRITHTTAPLPVQVTVPLSVGPNFTQLYVQPPTMGVVDGVEVCVCPGVCSRVCVGSCGYRCDWHSLPAGVKTITVRHLSPGSQYQLSVYSTSGGQTGPPYYTHPFRTGLAPPSGLREGVVTESSIQLLWDPAEGQAHGYEVICLNCDQTLRVQKVLSQSAVFSALTPGSLYHFAVRTEKESYADSSPVLINITAAPVSLEVSLVNKTTSSICISWSAARGLVSSLILSIKNRTSVQELIVTHQEPRSHTFKGLDPGTQYTVEVVTTSGERSSKPAALTLYTEPATPQEVALSEQPETSVFITWRAPPGQVEKYKLLFGLLSTNRKSWIEMFVESTSYEIRELIPGSDYGVSIQSVLGSDASRAANREFSMRPAGLCCLRVNKVNSSSVTVGWNGAPGEFDHHRVTVADASVTKTLIVPKEERAAVITGLRDGCRYNVSAGRVRGTTSGGAATLTVNTALNPVSALQFVNVSTRAFSLRWRRAEGCVDRYQVHLQPNEGKVLIQPAQDGYVQANVVNVSPGTKYTLTVTAASSSNLSPGISRMINTNESVPGPPVILEGEAVGSNGILLSWTMPTDAHNIEGYVIRYKEMCPYPKTYFSEMEINLAIPETLLTVFTSGSTYQIQVAAKSPVGRGAFSKPIYIKTNESPPGLVTNLTAYAQNHTFVVVTWYLPQRINGLITKFAVKTKNVRTSQTVRVMEVNADEIMTIALPHCNDAAEILSRATPSPLEITASSPSITLSAIPPAASWSVPISVGVDKLRPYTAYLFEVSAFTSDGEGQIASTMVRMPESAPEDPPQNLAVPNMTSRAISVSWNPPSIITGKFSYVLYLDGPTGFLYENSTVDMRFVFTALTPYTRYNISIRAKAAGELGPAAWRVAITPSEAPSAVQSLKAEAEDSVSIRVSWRSPAQPNGPIIQYRLQVLVDHMLLQVITLASENTTSLYQNGTLPPFVSTNLTQIRSKRSAELNATTSPPIFTATIAPRTLPADTTASISTRSAGSSTDRVTDTDAPPTHLTVTVGKSSTRFESQTPGDSRSSASAGSAAFTATSTPPATLPPWLTEQSHTNASTSALTPGQPRLSTRVASVTAHVSTLSSAVSGTPGVTVKQEVVDVLSEKLSYLVSDLNPFTEYRFRVTASTTAGEGPATDITEKTSEQVPSAVLEVAYQNISSTSIRVSWLPPLSPNGWITHYTVYGLNLRTNRARKWETNNTNIIISELDKYTAYKLRVAASTAVGESALSEEDDVFVHTLEDEPDSPPENLTVVDTSASTATLTWSAPEKANGVIQFYEVSYENESFSALVNTTSNRVTLMELKPFSYYNVSVRAYTRYGNGNQTSDALLLLSGEDVPGSPPFGLSYESVSPSEVNVTWRPPLLPNGVITHYSLDLWNSTHHVNLTSPGSFILITHLRKYTQYRVVVQAHTRAGPGNHSSEPLNITTLEDAPDTPPQFLKARKLSDYEVELSWEPPRNPNSDILYYIVRVWNKTSELWQNVTQTSVVINVDSESRYNASVSSWTRLGDGGVLIYISFTTSEAEPFDPPQNVTFVNVTASSVTLMWLPPTEPNGIIVLYTIYITENNTMAEKKIPVSDLPAHTHPDSPFIYTLTHLIGGSNYTIWMTSSTVQGDGGVQSEPIIVLLPEDVPSDPVSNLTAQIFSSTAIIVSWDPPMEPNGRPYYILTLQEAGIFPNSTSPGTSAVNKTIKHTTTDNVFLFTKLRKYFPYVLTVTPATGAGPAYNQTRMMHLRTDDDIPSSPPLLVSARNLSMSSIAVVWQRPLEANGEITEYTLTLSGPGGSNTTQTPNTSVTLSGLLSYTAYNLTVAAATRKGAGPSLLVQLHTDEGGPTSPPLNLTIFNHTAVSVWLSWEPPLEPNGVVIKYGFRIRDLITETVTHRNSSGPSTVEHLSGFRPHSSYEISVYSYTRVGHGNQFSRPVTFTTNESVSEAVGNLSCSGVSWDSIELSWDTPANPNGQILFYEIIIEAELQISTHQTHTPGYTLTGLSPEQRYAFVIAAVNSAGAGDEVNCTASTLSESVPAAPRFLSVSEITSSNLSLEWAPPLSVPGLLKEYRVVAQLLSTDCGPNTQPTPEAGLAPRCVDNDFTVSVNASDSTGGGSVTLQSLAKYRNYRFKVAAVTNAGVGEYTHWIYATTLAGNPDSPPRNLNVTSTSTSLRITWEAPAVISGPTSYFVQVDGPGVNFSAVRAPGELMAVVVTNLMAFTRYTITITAFTASLEDGKAVGPTVFQTLEEEPKDPPKNVTVSVIPEEVNLVRVSFSPPEEPNGNITAYYLFVYEKDQLVKNISLDNVHGEPHMVVAFIEGLKGGHTYSIQIAAKNGAGRSPLSPHVQITTGIKAPSKPTQKPQAALGHGGVAMVTHRSITIHMPACFYSDDNGPITKIQVIVAESGVRDSENLTDWREAFFHRPAPYFTDSGFPNPPCLSRDEASRINAYIVSARVASGGVPPPPPRLNQSAPGTYVIGENDGCMEGNYTDPFCNGPLKPNTVYVFKFRATNIQGQYTDSEYSDHIRTAADGLLTREEQIILGVLLSFFLVLLFIIIICCSVKIHQRKKEGGTYSPREAEIIETKCKLDQLIAVADMELKQEKLNRYSSFFFRRKEIYVIQLLSYRKSLKPVNKKSFLQHVEDLCANDNAKFQEEFAELPKLLPDLATSDADLPWNKSKNRFLNIKPCVWSS</sequence>
<feature type="domain" description="Fibronectin type-III" evidence="6">
    <location>
        <begin position="1899"/>
        <end position="1988"/>
    </location>
</feature>
<dbReference type="SUPFAM" id="SSF56436">
    <property type="entry name" value="C-type lectin-like"/>
    <property type="match status" value="1"/>
</dbReference>
<feature type="domain" description="Fibronectin type-III" evidence="6">
    <location>
        <begin position="1799"/>
        <end position="1894"/>
    </location>
</feature>
<dbReference type="SMART" id="SM00060">
    <property type="entry name" value="FN3"/>
    <property type="match status" value="27"/>
</dbReference>
<feature type="domain" description="Fibronectin type-III" evidence="6">
    <location>
        <begin position="2179"/>
        <end position="2280"/>
    </location>
</feature>
<feature type="domain" description="Fibronectin type-III" evidence="6">
    <location>
        <begin position="2888"/>
        <end position="2986"/>
    </location>
</feature>
<dbReference type="SUPFAM" id="SSF52799">
    <property type="entry name" value="(Phosphotyrosine protein) phosphatases II"/>
    <property type="match status" value="1"/>
</dbReference>
<dbReference type="FunFam" id="2.60.40.10:FF:001474">
    <property type="entry name" value="Protein tyrosine phosphatase, receptor type Q"/>
    <property type="match status" value="1"/>
</dbReference>
<dbReference type="InterPro" id="IPR016187">
    <property type="entry name" value="CTDL_fold"/>
</dbReference>
<accession>A0A2I4ATY2</accession>
<dbReference type="Pfam" id="PF00059">
    <property type="entry name" value="Lectin_C"/>
    <property type="match status" value="1"/>
</dbReference>
<feature type="domain" description="Fibronectin type-III" evidence="6">
    <location>
        <begin position="1993"/>
        <end position="2082"/>
    </location>
</feature>
<evidence type="ECO:0000256" key="4">
    <source>
        <dbReference type="SAM" id="SignalP"/>
    </source>
</evidence>
<feature type="region of interest" description="Disordered" evidence="2">
    <location>
        <begin position="1624"/>
        <end position="1721"/>
    </location>
</feature>
<dbReference type="InterPro" id="IPR050713">
    <property type="entry name" value="RTP_Phos/Ushers"/>
</dbReference>
<dbReference type="GeneID" id="106514305"/>
<dbReference type="STRING" id="52670.A0A2I4ATY2"/>
<reference evidence="8" key="1">
    <citation type="submission" date="2025-08" db="UniProtKB">
        <authorList>
            <consortium name="RefSeq"/>
        </authorList>
    </citation>
    <scope>IDENTIFICATION</scope>
</reference>
<feature type="domain" description="Fibronectin type-III" evidence="6">
    <location>
        <begin position="840"/>
        <end position="933"/>
    </location>
</feature>
<dbReference type="GO" id="GO:0004721">
    <property type="term" value="F:phosphoprotein phosphatase activity"/>
    <property type="evidence" value="ECO:0007669"/>
    <property type="project" value="UniProtKB-KW"/>
</dbReference>
<evidence type="ECO:0000313" key="8">
    <source>
        <dbReference type="RefSeq" id="XP_013858960.1"/>
    </source>
</evidence>
<keyword evidence="3" id="KW-0472">Membrane</keyword>
<dbReference type="OrthoDB" id="10253954at2759"/>
<dbReference type="RefSeq" id="XP_013858960.1">
    <property type="nucleotide sequence ID" value="XM_014003506.1"/>
</dbReference>
<dbReference type="PROSITE" id="PS50041">
    <property type="entry name" value="C_TYPE_LECTIN_2"/>
    <property type="match status" value="1"/>
</dbReference>
<dbReference type="CDD" id="cd00063">
    <property type="entry name" value="FN3"/>
    <property type="match status" value="21"/>
</dbReference>
<dbReference type="Proteomes" id="UP000192220">
    <property type="component" value="Unplaced"/>
</dbReference>
<feature type="domain" description="Fibronectin type-III" evidence="6">
    <location>
        <begin position="756"/>
        <end position="838"/>
    </location>
</feature>
<dbReference type="InterPro" id="IPR001304">
    <property type="entry name" value="C-type_lectin-like"/>
</dbReference>
<evidence type="ECO:0000256" key="1">
    <source>
        <dbReference type="ARBA" id="ARBA00022912"/>
    </source>
</evidence>
<dbReference type="InterPro" id="IPR016186">
    <property type="entry name" value="C-type_lectin-like/link_sf"/>
</dbReference>
<keyword evidence="3" id="KW-1133">Transmembrane helix</keyword>
<proteinExistence type="predicted"/>
<dbReference type="InParanoid" id="A0A2I4ATY2"/>
<dbReference type="Pfam" id="PF00041">
    <property type="entry name" value="fn3"/>
    <property type="match status" value="18"/>
</dbReference>
<feature type="domain" description="Fibronectin type-III" evidence="6">
    <location>
        <begin position="1106"/>
        <end position="1193"/>
    </location>
</feature>
<dbReference type="SUPFAM" id="SSF49265">
    <property type="entry name" value="Fibronectin type III"/>
    <property type="match status" value="17"/>
</dbReference>
<dbReference type="FunFam" id="2.60.40.10:FF:000478">
    <property type="entry name" value="Protein tyrosine phosphatase, receptor type Q"/>
    <property type="match status" value="1"/>
</dbReference>
<feature type="domain" description="Fibronectin type-III" evidence="6">
    <location>
        <begin position="2793"/>
        <end position="2883"/>
    </location>
</feature>
<feature type="domain" description="Fibronectin type-III" evidence="6">
    <location>
        <begin position="2673"/>
        <end position="2788"/>
    </location>
</feature>
<dbReference type="CDD" id="cd00037">
    <property type="entry name" value="CLECT"/>
    <property type="match status" value="1"/>
</dbReference>
<evidence type="ECO:0000259" key="5">
    <source>
        <dbReference type="PROSITE" id="PS50041"/>
    </source>
</evidence>
<keyword evidence="4" id="KW-0732">Signal</keyword>
<dbReference type="Gene3D" id="2.60.40.10">
    <property type="entry name" value="Immunoglobulins"/>
    <property type="match status" value="24"/>
</dbReference>
<dbReference type="KEGG" id="alim:106514305"/>
<feature type="compositionally biased region" description="Polar residues" evidence="2">
    <location>
        <begin position="1630"/>
        <end position="1646"/>
    </location>
</feature>
<evidence type="ECO:0000313" key="7">
    <source>
        <dbReference type="Proteomes" id="UP000192220"/>
    </source>
</evidence>
<feature type="domain" description="Fibronectin type-III" evidence="6">
    <location>
        <begin position="2581"/>
        <end position="2669"/>
    </location>
</feature>
<keyword evidence="1" id="KW-0904">Protein phosphatase</keyword>
<feature type="domain" description="Fibronectin type-III" evidence="6">
    <location>
        <begin position="458"/>
        <end position="559"/>
    </location>
</feature>
<feature type="domain" description="Fibronectin type-III" evidence="6">
    <location>
        <begin position="2392"/>
        <end position="2479"/>
    </location>
</feature>
<dbReference type="CTD" id="374462"/>
<feature type="domain" description="Fibronectin type-III" evidence="6">
    <location>
        <begin position="1439"/>
        <end position="1527"/>
    </location>
</feature>
<dbReference type="InterPro" id="IPR029021">
    <property type="entry name" value="Prot-tyrosine_phosphatase-like"/>
</dbReference>
<feature type="transmembrane region" description="Helical" evidence="3">
    <location>
        <begin position="3173"/>
        <end position="3193"/>
    </location>
</feature>
<dbReference type="PROSITE" id="PS50853">
    <property type="entry name" value="FN3"/>
    <property type="match status" value="21"/>
</dbReference>
<feature type="domain" description="Fibronectin type-III" evidence="6">
    <location>
        <begin position="1197"/>
        <end position="1291"/>
    </location>
</feature>
<feature type="domain" description="Fibronectin type-III" evidence="6">
    <location>
        <begin position="2285"/>
        <end position="2387"/>
    </location>
</feature>
<dbReference type="Gene3D" id="3.10.100.10">
    <property type="entry name" value="Mannose-Binding Protein A, subunit A"/>
    <property type="match status" value="1"/>
</dbReference>
<feature type="compositionally biased region" description="Polar residues" evidence="2">
    <location>
        <begin position="1703"/>
        <end position="1721"/>
    </location>
</feature>
<feature type="compositionally biased region" description="Polar residues" evidence="2">
    <location>
        <begin position="1658"/>
        <end position="1676"/>
    </location>
</feature>
<dbReference type="PANTHER" id="PTHR46957:SF1">
    <property type="entry name" value="PHOSPHATIDYLINOSITOL PHOSPHATASE PTPRQ"/>
    <property type="match status" value="1"/>
</dbReference>
<feature type="domain" description="C-type lectin" evidence="5">
    <location>
        <begin position="210"/>
        <end position="331"/>
    </location>
</feature>
<dbReference type="InterPro" id="IPR003961">
    <property type="entry name" value="FN3_dom"/>
</dbReference>